<proteinExistence type="predicted"/>
<dbReference type="SUPFAM" id="SSF54060">
    <property type="entry name" value="His-Me finger endonucleases"/>
    <property type="match status" value="1"/>
</dbReference>
<sequence length="214" mass="25173">MSDRRNQNFWNEKWVPIAFDEVENPPRYQVSNYGRLRSFQAGARSKAGDEKQAVTGTIIKGSTIQGYKSLNIRAEGKTLNRYVHKLVAEHFCDAKNADNTFVIHLDFDKQNNFYQNLKWVTKEDMIEHNRQNPNLKDRTVKRATSNYKLTESKVKIIKKLLRNDKNRLKMIAKQFGITHTQLNRIRSGENWKHVQIDEVQVMNEPKVKQLELTR</sequence>
<dbReference type="EMBL" id="CP051677">
    <property type="protein sequence ID" value="QJD80945.1"/>
    <property type="molecule type" value="Genomic_DNA"/>
</dbReference>
<evidence type="ECO:0000313" key="3">
    <source>
        <dbReference type="Proteomes" id="UP000501128"/>
    </source>
</evidence>
<keyword evidence="3" id="KW-1185">Reference proteome</keyword>
<evidence type="ECO:0000259" key="1">
    <source>
        <dbReference type="Pfam" id="PF07463"/>
    </source>
</evidence>
<feature type="domain" description="NUMOD4" evidence="1">
    <location>
        <begin position="12"/>
        <end position="73"/>
    </location>
</feature>
<dbReference type="Pfam" id="PF07463">
    <property type="entry name" value="NUMOD4"/>
    <property type="match status" value="1"/>
</dbReference>
<dbReference type="Proteomes" id="UP000501128">
    <property type="component" value="Chromosome"/>
</dbReference>
<name>A0A7L5DS35_9BACT</name>
<dbReference type="GO" id="GO:0016788">
    <property type="term" value="F:hydrolase activity, acting on ester bonds"/>
    <property type="evidence" value="ECO:0007669"/>
    <property type="project" value="InterPro"/>
</dbReference>
<reference evidence="2 3" key="1">
    <citation type="submission" date="2020-04" db="EMBL/GenBank/DDBJ databases">
        <title>Genome sequencing of novel species.</title>
        <authorList>
            <person name="Heo J."/>
            <person name="Kim S.-J."/>
            <person name="Kim J.-S."/>
            <person name="Hong S.-B."/>
            <person name="Kwon S.-W."/>
        </authorList>
    </citation>
    <scope>NUCLEOTIDE SEQUENCE [LARGE SCALE GENOMIC DNA]</scope>
    <source>
        <strain evidence="2 3">CJU-R4</strain>
    </source>
</reference>
<protein>
    <recommendedName>
        <fullName evidence="1">NUMOD4 domain-containing protein</fullName>
    </recommendedName>
</protein>
<evidence type="ECO:0000313" key="2">
    <source>
        <dbReference type="EMBL" id="QJD80945.1"/>
    </source>
</evidence>
<dbReference type="AlphaFoldDB" id="A0A7L5DS35"/>
<dbReference type="Gene3D" id="3.90.75.20">
    <property type="match status" value="1"/>
</dbReference>
<gene>
    <name evidence="2" type="ORF">HH216_22860</name>
</gene>
<dbReference type="RefSeq" id="WP_169552964.1">
    <property type="nucleotide sequence ID" value="NZ_CP051677.1"/>
</dbReference>
<dbReference type="InterPro" id="IPR044925">
    <property type="entry name" value="His-Me_finger_sf"/>
</dbReference>
<dbReference type="KEGG" id="srho:HH216_22860"/>
<dbReference type="InterPro" id="IPR010902">
    <property type="entry name" value="NUMOD4"/>
</dbReference>
<organism evidence="2 3">
    <name type="scientific">Spirosoma rhododendri</name>
    <dbReference type="NCBI Taxonomy" id="2728024"/>
    <lineage>
        <taxon>Bacteria</taxon>
        <taxon>Pseudomonadati</taxon>
        <taxon>Bacteroidota</taxon>
        <taxon>Cytophagia</taxon>
        <taxon>Cytophagales</taxon>
        <taxon>Cytophagaceae</taxon>
        <taxon>Spirosoma</taxon>
    </lineage>
</organism>
<accession>A0A7L5DS35</accession>